<comment type="caution">
    <text evidence="1">The sequence shown here is derived from an EMBL/GenBank/DDBJ whole genome shotgun (WGS) entry which is preliminary data.</text>
</comment>
<dbReference type="Proteomes" id="UP000283680">
    <property type="component" value="Unassembled WGS sequence"/>
</dbReference>
<evidence type="ECO:0000313" key="2">
    <source>
        <dbReference type="Proteomes" id="UP000283680"/>
    </source>
</evidence>
<proteinExistence type="predicted"/>
<organism evidence="1 2">
    <name type="scientific">Bacteroides uniformis</name>
    <dbReference type="NCBI Taxonomy" id="820"/>
    <lineage>
        <taxon>Bacteria</taxon>
        <taxon>Pseudomonadati</taxon>
        <taxon>Bacteroidota</taxon>
        <taxon>Bacteroidia</taxon>
        <taxon>Bacteroidales</taxon>
        <taxon>Bacteroidaceae</taxon>
        <taxon>Bacteroides</taxon>
    </lineage>
</organism>
<sequence>MLQHLCSDAATPLQWHCKKLAGLCSKKELITKIIASMKDVCSTIGMGTKMGVIDTCKNIYLSHPSITRQAICSQANTPLA</sequence>
<evidence type="ECO:0000313" key="1">
    <source>
        <dbReference type="EMBL" id="RGQ52371.1"/>
    </source>
</evidence>
<dbReference type="AlphaFoldDB" id="A0A412BEP4"/>
<reference evidence="1 2" key="1">
    <citation type="submission" date="2018-08" db="EMBL/GenBank/DDBJ databases">
        <title>A genome reference for cultivated species of the human gut microbiota.</title>
        <authorList>
            <person name="Zou Y."/>
            <person name="Xue W."/>
            <person name="Luo G."/>
        </authorList>
    </citation>
    <scope>NUCLEOTIDE SEQUENCE [LARGE SCALE GENOMIC DNA]</scope>
    <source>
        <strain evidence="1 2">AF28-11</strain>
    </source>
</reference>
<accession>A0A412BEP4</accession>
<gene>
    <name evidence="1" type="ORF">DWY92_08995</name>
</gene>
<protein>
    <submittedName>
        <fullName evidence="1">Uncharacterized protein</fullName>
    </submittedName>
</protein>
<name>A0A412BEP4_BACUN</name>
<dbReference type="EMBL" id="QRTH01000003">
    <property type="protein sequence ID" value="RGQ52371.1"/>
    <property type="molecule type" value="Genomic_DNA"/>
</dbReference>